<gene>
    <name evidence="2" type="ORF">EJA12_14825</name>
</gene>
<sequence>MEILIDILVAVPLVVGVVFTLVTA</sequence>
<accession>A0ABX9ZA05</accession>
<keyword evidence="3" id="KW-1185">Reference proteome</keyword>
<keyword evidence="1" id="KW-0812">Transmembrane</keyword>
<organism evidence="2 3">
    <name type="scientific">Bhargavaea beijingensis</name>
    <dbReference type="NCBI Taxonomy" id="426756"/>
    <lineage>
        <taxon>Bacteria</taxon>
        <taxon>Bacillati</taxon>
        <taxon>Bacillota</taxon>
        <taxon>Bacilli</taxon>
        <taxon>Bacillales</taxon>
        <taxon>Caryophanaceae</taxon>
        <taxon>Bhargavaea</taxon>
    </lineage>
</organism>
<protein>
    <submittedName>
        <fullName evidence="2">Na+/H+ antiporter subunit G</fullName>
    </submittedName>
</protein>
<keyword evidence="1" id="KW-0472">Membrane</keyword>
<dbReference type="EMBL" id="RWGW01000045">
    <property type="protein sequence ID" value="RSK23981.1"/>
    <property type="molecule type" value="Genomic_DNA"/>
</dbReference>
<name>A0ABX9ZA05_9BACL</name>
<comment type="caution">
    <text evidence="2">The sequence shown here is derived from an EMBL/GenBank/DDBJ whole genome shotgun (WGS) entry which is preliminary data.</text>
</comment>
<evidence type="ECO:0000313" key="3">
    <source>
        <dbReference type="Proteomes" id="UP000272481"/>
    </source>
</evidence>
<feature type="transmembrane region" description="Helical" evidence="1">
    <location>
        <begin position="7"/>
        <end position="23"/>
    </location>
</feature>
<keyword evidence="1" id="KW-1133">Transmembrane helix</keyword>
<evidence type="ECO:0000313" key="2">
    <source>
        <dbReference type="EMBL" id="RSK23981.1"/>
    </source>
</evidence>
<feature type="non-terminal residue" evidence="2">
    <location>
        <position position="24"/>
    </location>
</feature>
<evidence type="ECO:0000256" key="1">
    <source>
        <dbReference type="SAM" id="Phobius"/>
    </source>
</evidence>
<dbReference type="Proteomes" id="UP000272481">
    <property type="component" value="Unassembled WGS sequence"/>
</dbReference>
<proteinExistence type="predicted"/>
<reference evidence="2 3" key="1">
    <citation type="submission" date="2018-12" db="EMBL/GenBank/DDBJ databases">
        <title>Comparitive functional genomics of dry heat resistant strains isolated from the viking spacecraft.</title>
        <authorList>
            <person name="Seuylemezian A."/>
            <person name="Vaishampayan P."/>
        </authorList>
    </citation>
    <scope>NUCLEOTIDE SEQUENCE [LARGE SCALE GENOMIC DNA]</scope>
    <source>
        <strain evidence="2 3">M6-11</strain>
    </source>
</reference>